<name>A0A9X1M2I9_9MICC</name>
<accession>A0A9X1M2I9</accession>
<gene>
    <name evidence="1" type="ORF">LJ751_12515</name>
</gene>
<dbReference type="Proteomes" id="UP001139264">
    <property type="component" value="Unassembled WGS sequence"/>
</dbReference>
<dbReference type="InterPro" id="IPR046038">
    <property type="entry name" value="DUF5996"/>
</dbReference>
<organism evidence="1 2">
    <name type="scientific">Arthrobacter gengyunqii</name>
    <dbReference type="NCBI Taxonomy" id="2886940"/>
    <lineage>
        <taxon>Bacteria</taxon>
        <taxon>Bacillati</taxon>
        <taxon>Actinomycetota</taxon>
        <taxon>Actinomycetes</taxon>
        <taxon>Micrococcales</taxon>
        <taxon>Micrococcaceae</taxon>
        <taxon>Arthrobacter</taxon>
    </lineage>
</organism>
<proteinExistence type="predicted"/>
<dbReference type="AlphaFoldDB" id="A0A9X1M2I9"/>
<sequence length="313" mass="35149">MDKRFLNYTDWQDTADTLHLFLQMAGKVKLERSCKRPEWGHVRMDTTIQGIGTGIIPAGDCNFEIYFNLVRHHVDVQNSLGARVRMPLADGLSVADFHGQLLNALDTIGAPTRITTAPQEFHDPIPFDQDTKHHSYDRDAVELFLANLQFAHRSLAGFLAPMRGKVDMPAFWFGTMDLSGNVFSGQPAPYSGTDVIGRNGFDEKFFEVGFWPGDTKNAAPSFYALPYPFLADIGTYGSLLEPPQASFLVQESEFVFRLEDAFSAPDPQRAVVDFCRSSFAILQRLDRWEDLDWITEPLTYGLQPLRPGGGKHP</sequence>
<evidence type="ECO:0000313" key="2">
    <source>
        <dbReference type="Proteomes" id="UP001139264"/>
    </source>
</evidence>
<dbReference type="RefSeq" id="WP_227908439.1">
    <property type="nucleotide sequence ID" value="NZ_CP095461.1"/>
</dbReference>
<evidence type="ECO:0000313" key="1">
    <source>
        <dbReference type="EMBL" id="MCC3270168.1"/>
    </source>
</evidence>
<dbReference type="Pfam" id="PF19459">
    <property type="entry name" value="DUF5996"/>
    <property type="match status" value="1"/>
</dbReference>
<reference evidence="1" key="1">
    <citation type="submission" date="2021-10" db="EMBL/GenBank/DDBJ databases">
        <title>Novel species in genus Arthrobacter.</title>
        <authorList>
            <person name="Liu Y."/>
        </authorList>
    </citation>
    <scope>NUCLEOTIDE SEQUENCE</scope>
    <source>
        <strain evidence="1">Zg-Y809</strain>
    </source>
</reference>
<dbReference type="EMBL" id="JAJFZP010000010">
    <property type="protein sequence ID" value="MCC3270168.1"/>
    <property type="molecule type" value="Genomic_DNA"/>
</dbReference>
<protein>
    <submittedName>
        <fullName evidence="1">DUF5996 family protein</fullName>
    </submittedName>
</protein>
<comment type="caution">
    <text evidence="1">The sequence shown here is derived from an EMBL/GenBank/DDBJ whole genome shotgun (WGS) entry which is preliminary data.</text>
</comment>